<evidence type="ECO:0000259" key="15">
    <source>
        <dbReference type="Pfam" id="PF00487"/>
    </source>
</evidence>
<feature type="transmembrane region" description="Helical" evidence="14">
    <location>
        <begin position="69"/>
        <end position="89"/>
    </location>
</feature>
<dbReference type="RefSeq" id="XP_024086260.1">
    <property type="nucleotide sequence ID" value="XM_024230492.1"/>
</dbReference>
<accession>A0A8I6RUY1</accession>
<keyword evidence="17" id="KW-1185">Reference proteome</keyword>
<keyword evidence="4 12" id="KW-0812">Transmembrane</keyword>
<dbReference type="EnsemblMetazoa" id="XM_024230491.1">
    <property type="protein sequence ID" value="XP_024086259.1"/>
    <property type="gene ID" value="LOC106668492"/>
</dbReference>
<dbReference type="RefSeq" id="XP_014252809.1">
    <property type="nucleotide sequence ID" value="XM_014397323.2"/>
</dbReference>
<evidence type="ECO:0000256" key="5">
    <source>
        <dbReference type="ARBA" id="ARBA00022832"/>
    </source>
</evidence>
<evidence type="ECO:0000256" key="14">
    <source>
        <dbReference type="SAM" id="Phobius"/>
    </source>
</evidence>
<evidence type="ECO:0000256" key="2">
    <source>
        <dbReference type="ARBA" id="ARBA00009295"/>
    </source>
</evidence>
<dbReference type="RefSeq" id="XP_024086259.1">
    <property type="nucleotide sequence ID" value="XM_024230491.1"/>
</dbReference>
<comment type="similarity">
    <text evidence="2 12">Belongs to the fatty acid desaturase type 1 family.</text>
</comment>
<dbReference type="Pfam" id="PF00487">
    <property type="entry name" value="FA_desaturase"/>
    <property type="match status" value="1"/>
</dbReference>
<dbReference type="OrthoDB" id="10260134at2759"/>
<evidence type="ECO:0000256" key="13">
    <source>
        <dbReference type="SAM" id="MobiDB-lite"/>
    </source>
</evidence>
<feature type="domain" description="Fatty acid desaturase" evidence="15">
    <location>
        <begin position="72"/>
        <end position="274"/>
    </location>
</feature>
<keyword evidence="8" id="KW-0408">Iron</keyword>
<evidence type="ECO:0000256" key="7">
    <source>
        <dbReference type="ARBA" id="ARBA00023002"/>
    </source>
</evidence>
<dbReference type="EnsemblMetazoa" id="XM_024230492.1">
    <property type="protein sequence ID" value="XP_024086260.1"/>
    <property type="gene ID" value="LOC106668492"/>
</dbReference>
<evidence type="ECO:0000256" key="11">
    <source>
        <dbReference type="ARBA" id="ARBA00023160"/>
    </source>
</evidence>
<name>A0A8I6RUY1_CIMLE</name>
<comment type="subcellular location">
    <subcellularLocation>
        <location evidence="1">Membrane</location>
        <topology evidence="1">Multi-pass membrane protein</topology>
    </subcellularLocation>
</comment>
<keyword evidence="10 14" id="KW-0472">Membrane</keyword>
<dbReference type="EnsemblMetazoa" id="XM_014397322.1">
    <property type="protein sequence ID" value="XP_014252808.1"/>
    <property type="gene ID" value="LOC106668492"/>
</dbReference>
<dbReference type="GO" id="GO:0005506">
    <property type="term" value="F:iron ion binding"/>
    <property type="evidence" value="ECO:0007669"/>
    <property type="project" value="TreeGrafter"/>
</dbReference>
<dbReference type="Proteomes" id="UP000494040">
    <property type="component" value="Unassembled WGS sequence"/>
</dbReference>
<dbReference type="CDD" id="cd03505">
    <property type="entry name" value="Delta9-FADS-like"/>
    <property type="match status" value="1"/>
</dbReference>
<evidence type="ECO:0000256" key="8">
    <source>
        <dbReference type="ARBA" id="ARBA00023004"/>
    </source>
</evidence>
<reference evidence="16" key="1">
    <citation type="submission" date="2022-01" db="UniProtKB">
        <authorList>
            <consortium name="EnsemblMetazoa"/>
        </authorList>
    </citation>
    <scope>IDENTIFICATION</scope>
</reference>
<evidence type="ECO:0000256" key="12">
    <source>
        <dbReference type="RuleBase" id="RU000581"/>
    </source>
</evidence>
<comment type="domain">
    <text evidence="12">The histidine box domains are involved in binding the catalytic metal ions.</text>
</comment>
<dbReference type="AlphaFoldDB" id="A0A8I6RUY1"/>
<feature type="transmembrane region" description="Helical" evidence="14">
    <location>
        <begin position="213"/>
        <end position="233"/>
    </location>
</feature>
<keyword evidence="5" id="KW-0276">Fatty acid metabolism</keyword>
<evidence type="ECO:0000256" key="9">
    <source>
        <dbReference type="ARBA" id="ARBA00023098"/>
    </source>
</evidence>
<proteinExistence type="inferred from homology"/>
<feature type="transmembrane region" description="Helical" evidence="14">
    <location>
        <begin position="187"/>
        <end position="207"/>
    </location>
</feature>
<dbReference type="GO" id="GO:0005789">
    <property type="term" value="C:endoplasmic reticulum membrane"/>
    <property type="evidence" value="ECO:0007669"/>
    <property type="project" value="TreeGrafter"/>
</dbReference>
<keyword evidence="9" id="KW-0443">Lipid metabolism</keyword>
<evidence type="ECO:0000256" key="10">
    <source>
        <dbReference type="ARBA" id="ARBA00023136"/>
    </source>
</evidence>
<dbReference type="PRINTS" id="PR00075">
    <property type="entry name" value="FACDDSATRASE"/>
</dbReference>
<dbReference type="PANTHER" id="PTHR11351">
    <property type="entry name" value="ACYL-COA DESATURASE"/>
    <property type="match status" value="1"/>
</dbReference>
<evidence type="ECO:0000313" key="17">
    <source>
        <dbReference type="Proteomes" id="UP000494040"/>
    </source>
</evidence>
<feature type="region of interest" description="Disordered" evidence="13">
    <location>
        <begin position="322"/>
        <end position="344"/>
    </location>
</feature>
<dbReference type="GO" id="GO:0004768">
    <property type="term" value="F:stearoyl-CoA 9-desaturase activity"/>
    <property type="evidence" value="ECO:0007669"/>
    <property type="project" value="TreeGrafter"/>
</dbReference>
<evidence type="ECO:0000256" key="6">
    <source>
        <dbReference type="ARBA" id="ARBA00022989"/>
    </source>
</evidence>
<dbReference type="GeneID" id="106668492"/>
<dbReference type="OMA" id="IFPYYVM"/>
<sequence length="364" mass="42187">MAPNLSGATTGLFLTEAEVISKTPTTTQEPTKPQYEWKIVWRNVLAFAYLHIGAFYGLYLLFTQALAQTILFTVVLIYLGGMGVTAGSHRLWSHKSYKAKWPLRLMLAIFQTLAFQNHIYEWVRDHRVHHKFTDTDADPHNSKRGFFFSHMGWLVIKKHKDVMNKGKTVDMSDLEQDWVVMFQKKTYAVLLPLICFILPTFIPVYYWDEKPWTAWYVAAIARYTLSLHGTWLVNSAAHMYGTRPYDRTISPRENLSVAILAFGEGWHNYHHAFPWDYKTSEFSGYSTNFTTAFIDFFSKIGWAYDLKTASIEMVKKRAARTGDGGYESAKRSDHTHDGEVWGWDDKDMTQEEKNMVLITNQKED</sequence>
<comment type="cofactor">
    <cofactor evidence="12">
        <name>Fe(2+)</name>
        <dbReference type="ChEBI" id="CHEBI:29033"/>
    </cofactor>
</comment>
<evidence type="ECO:0000256" key="3">
    <source>
        <dbReference type="ARBA" id="ARBA00022516"/>
    </source>
</evidence>
<organism evidence="16 17">
    <name type="scientific">Cimex lectularius</name>
    <name type="common">Bed bug</name>
    <name type="synonym">Acanthia lectularia</name>
    <dbReference type="NCBI Taxonomy" id="79782"/>
    <lineage>
        <taxon>Eukaryota</taxon>
        <taxon>Metazoa</taxon>
        <taxon>Ecdysozoa</taxon>
        <taxon>Arthropoda</taxon>
        <taxon>Hexapoda</taxon>
        <taxon>Insecta</taxon>
        <taxon>Pterygota</taxon>
        <taxon>Neoptera</taxon>
        <taxon>Paraneoptera</taxon>
        <taxon>Hemiptera</taxon>
        <taxon>Heteroptera</taxon>
        <taxon>Panheteroptera</taxon>
        <taxon>Cimicomorpha</taxon>
        <taxon>Cimicidae</taxon>
        <taxon>Cimex</taxon>
    </lineage>
</organism>
<keyword evidence="3 12" id="KW-0444">Lipid biosynthesis</keyword>
<dbReference type="InterPro" id="IPR005804">
    <property type="entry name" value="FA_desaturase_dom"/>
</dbReference>
<evidence type="ECO:0000256" key="4">
    <source>
        <dbReference type="ARBA" id="ARBA00022692"/>
    </source>
</evidence>
<dbReference type="EnsemblMetazoa" id="XM_014397323.2">
    <property type="protein sequence ID" value="XP_014252809.1"/>
    <property type="gene ID" value="LOC106668492"/>
</dbReference>
<dbReference type="RefSeq" id="XP_014252808.1">
    <property type="nucleotide sequence ID" value="XM_014397322.1"/>
</dbReference>
<dbReference type="InterPro" id="IPR015876">
    <property type="entry name" value="Acyl-CoA_DS"/>
</dbReference>
<dbReference type="GO" id="GO:0006636">
    <property type="term" value="P:unsaturated fatty acid biosynthetic process"/>
    <property type="evidence" value="ECO:0007669"/>
    <property type="project" value="TreeGrafter"/>
</dbReference>
<feature type="compositionally biased region" description="Basic and acidic residues" evidence="13">
    <location>
        <begin position="328"/>
        <end position="344"/>
    </location>
</feature>
<dbReference type="PANTHER" id="PTHR11351:SF98">
    <property type="entry name" value="RE43130P"/>
    <property type="match status" value="1"/>
</dbReference>
<protein>
    <recommendedName>
        <fullName evidence="15">Fatty acid desaturase domain-containing protein</fullName>
    </recommendedName>
</protein>
<feature type="transmembrane region" description="Helical" evidence="14">
    <location>
        <begin position="41"/>
        <end position="62"/>
    </location>
</feature>
<keyword evidence="6 14" id="KW-1133">Transmembrane helix</keyword>
<evidence type="ECO:0000256" key="1">
    <source>
        <dbReference type="ARBA" id="ARBA00004141"/>
    </source>
</evidence>
<evidence type="ECO:0000313" key="16">
    <source>
        <dbReference type="EnsemblMetazoa" id="XP_014252809.1"/>
    </source>
</evidence>
<keyword evidence="11 12" id="KW-0275">Fatty acid biosynthesis</keyword>
<keyword evidence="7 12" id="KW-0560">Oxidoreductase</keyword>